<evidence type="ECO:0000256" key="7">
    <source>
        <dbReference type="SAM" id="Phobius"/>
    </source>
</evidence>
<evidence type="ECO:0000313" key="10">
    <source>
        <dbReference type="EMBL" id="ONN74827.1"/>
    </source>
</evidence>
<evidence type="ECO:0000256" key="6">
    <source>
        <dbReference type="ARBA" id="ARBA00023136"/>
    </source>
</evidence>
<evidence type="ECO:0000256" key="2">
    <source>
        <dbReference type="ARBA" id="ARBA00022692"/>
    </source>
</evidence>
<dbReference type="SUPFAM" id="SSF90123">
    <property type="entry name" value="ABC transporter transmembrane region"/>
    <property type="match status" value="1"/>
</dbReference>
<proteinExistence type="predicted"/>
<protein>
    <submittedName>
        <fullName evidence="10">ABC transporter ATP-binding protein</fullName>
    </submittedName>
</protein>
<evidence type="ECO:0000313" key="11">
    <source>
        <dbReference type="Proteomes" id="UP000189067"/>
    </source>
</evidence>
<dbReference type="GO" id="GO:0005524">
    <property type="term" value="F:ATP binding"/>
    <property type="evidence" value="ECO:0007669"/>
    <property type="project" value="UniProtKB-KW"/>
</dbReference>
<evidence type="ECO:0000256" key="1">
    <source>
        <dbReference type="ARBA" id="ARBA00004651"/>
    </source>
</evidence>
<comment type="subcellular location">
    <subcellularLocation>
        <location evidence="1">Cell membrane</location>
        <topology evidence="1">Multi-pass membrane protein</topology>
    </subcellularLocation>
</comment>
<dbReference type="SUPFAM" id="SSF52540">
    <property type="entry name" value="P-loop containing nucleoside triphosphate hydrolases"/>
    <property type="match status" value="1"/>
</dbReference>
<evidence type="ECO:0000259" key="9">
    <source>
        <dbReference type="PROSITE" id="PS50929"/>
    </source>
</evidence>
<evidence type="ECO:0000256" key="5">
    <source>
        <dbReference type="ARBA" id="ARBA00022989"/>
    </source>
</evidence>
<comment type="caution">
    <text evidence="10">The sequence shown here is derived from an EMBL/GenBank/DDBJ whole genome shotgun (WGS) entry which is preliminary data.</text>
</comment>
<name>A0A5P5ZC08_LACRH</name>
<dbReference type="Gene3D" id="3.40.50.300">
    <property type="entry name" value="P-loop containing nucleotide triphosphate hydrolases"/>
    <property type="match status" value="1"/>
</dbReference>
<dbReference type="GO" id="GO:0005886">
    <property type="term" value="C:plasma membrane"/>
    <property type="evidence" value="ECO:0007669"/>
    <property type="project" value="UniProtKB-SubCell"/>
</dbReference>
<keyword evidence="6 7" id="KW-0472">Membrane</keyword>
<evidence type="ECO:0000259" key="8">
    <source>
        <dbReference type="PROSITE" id="PS50893"/>
    </source>
</evidence>
<keyword evidence="3" id="KW-0547">Nucleotide-binding</keyword>
<dbReference type="AlphaFoldDB" id="A0A5P5ZC08"/>
<feature type="domain" description="ABC transporter" evidence="8">
    <location>
        <begin position="331"/>
        <end position="570"/>
    </location>
</feature>
<dbReference type="SMART" id="SM00382">
    <property type="entry name" value="AAA"/>
    <property type="match status" value="1"/>
</dbReference>
<reference evidence="10 11" key="1">
    <citation type="submission" date="2017-01" db="EMBL/GenBank/DDBJ databases">
        <title>In silico prediction, in vitro antibacterial spectrum and physicochemical properties of a putative bacteriocin produced by Lactobacillus rhamnosus strain L156.4.</title>
        <authorList>
            <person name="Silveira A.M."/>
            <person name="Monteiro A.S."/>
            <person name="Santos V.L."/>
            <person name="Nicoli J.R."/>
            <person name="Azevedo V."/>
            <person name="Soares S.C."/>
            <person name="Castro-Oliveira L."/>
            <person name="Dias-Souza M.V."/>
            <person name="Nardi R.M."/>
        </authorList>
    </citation>
    <scope>NUCLEOTIDE SEQUENCE [LARGE SCALE GENOMIC DNA]</scope>
    <source>
        <strain evidence="10 11">L156.4</strain>
    </source>
</reference>
<evidence type="ECO:0000256" key="4">
    <source>
        <dbReference type="ARBA" id="ARBA00022840"/>
    </source>
</evidence>
<dbReference type="GO" id="GO:0015421">
    <property type="term" value="F:ABC-type oligopeptide transporter activity"/>
    <property type="evidence" value="ECO:0007669"/>
    <property type="project" value="TreeGrafter"/>
</dbReference>
<dbReference type="InterPro" id="IPR039421">
    <property type="entry name" value="Type_1_exporter"/>
</dbReference>
<evidence type="ECO:0000256" key="3">
    <source>
        <dbReference type="ARBA" id="ARBA00022741"/>
    </source>
</evidence>
<dbReference type="InterPro" id="IPR036640">
    <property type="entry name" value="ABC1_TM_sf"/>
</dbReference>
<gene>
    <name evidence="10" type="ORF">BWR10_07245</name>
</gene>
<dbReference type="InterPro" id="IPR027417">
    <property type="entry name" value="P-loop_NTPase"/>
</dbReference>
<dbReference type="PANTHER" id="PTHR43394">
    <property type="entry name" value="ATP-DEPENDENT PERMEASE MDL1, MITOCHONDRIAL"/>
    <property type="match status" value="1"/>
</dbReference>
<dbReference type="PROSITE" id="PS50929">
    <property type="entry name" value="ABC_TM1F"/>
    <property type="match status" value="1"/>
</dbReference>
<dbReference type="Proteomes" id="UP000189067">
    <property type="component" value="Unassembled WGS sequence"/>
</dbReference>
<dbReference type="RefSeq" id="WP_005685921.1">
    <property type="nucleotide sequence ID" value="NZ_BSWG01000008.1"/>
</dbReference>
<dbReference type="InterPro" id="IPR011527">
    <property type="entry name" value="ABC1_TM_dom"/>
</dbReference>
<feature type="transmembrane region" description="Helical" evidence="7">
    <location>
        <begin position="144"/>
        <end position="168"/>
    </location>
</feature>
<keyword evidence="4 10" id="KW-0067">ATP-binding</keyword>
<feature type="transmembrane region" description="Helical" evidence="7">
    <location>
        <begin position="238"/>
        <end position="260"/>
    </location>
</feature>
<keyword evidence="2 7" id="KW-0812">Transmembrane</keyword>
<dbReference type="Gene3D" id="1.20.1560.10">
    <property type="entry name" value="ABC transporter type 1, transmembrane domain"/>
    <property type="match status" value="1"/>
</dbReference>
<keyword evidence="5 7" id="KW-1133">Transmembrane helix</keyword>
<dbReference type="EMBL" id="MTJY01000029">
    <property type="protein sequence ID" value="ONN74827.1"/>
    <property type="molecule type" value="Genomic_DNA"/>
</dbReference>
<dbReference type="InterPro" id="IPR003593">
    <property type="entry name" value="AAA+_ATPase"/>
</dbReference>
<sequence length="576" mass="64351">MPKILKSEIASSRGKLTLGLVLLISLALSASAVYAEVFVQRMINGVTVPGSANVLHNFYIYLALGLILLAGRTVFSAFSYVVFLKMTHRVRKGYLNLISFGDEIRDSESFQTGDLNDRLTKDIDQCRLFCQQTLIPVWSDVIQVITIICVLFFQSVLIGAAFTGYLLLSILVLRHVNTSGNDVIPKLRRREAKTADFLQDVFVNNNDVAPMQASNRVIAWFNKQYDKLLPLELHAQSFIYRSWIAALVLIAFLEVTSLALGGYSFLRGVIGLGTVYMMIDYATRIQAPLESMQFHANNVQYLKGAFANLAELERKFVMQSGNSPYPTKPTIQLHISNLRNFDHLVLKKVDMAIAPGQIIGVSGVSGSGKSTLAKAIVGLQHQYEGQIDYSKTPISKISASEMGANVAYVSVDQSLFHVSIEKNLQGFSANNATQNVWQRLKQLGVSKARLDYLRTTLSAQVGEAGENIDKLADGDRQLLLILRALLLEKDLIILDETLSSLDTARFAEVSRLLRHYVDTFKVKMILISHKTNRLHFADHVYGITKGECVYFSKLADWASTYEEEQNVKNSRSIFRQ</sequence>
<feature type="domain" description="ABC transmembrane type-1" evidence="9">
    <location>
        <begin position="20"/>
        <end position="300"/>
    </location>
</feature>
<dbReference type="PROSITE" id="PS50893">
    <property type="entry name" value="ABC_TRANSPORTER_2"/>
    <property type="match status" value="1"/>
</dbReference>
<dbReference type="PANTHER" id="PTHR43394:SF1">
    <property type="entry name" value="ATP-BINDING CASSETTE SUB-FAMILY B MEMBER 10, MITOCHONDRIAL"/>
    <property type="match status" value="1"/>
</dbReference>
<organism evidence="10 11">
    <name type="scientific">Lacticaseibacillus rhamnosus</name>
    <name type="common">Lactobacillus rhamnosus</name>
    <dbReference type="NCBI Taxonomy" id="47715"/>
    <lineage>
        <taxon>Bacteria</taxon>
        <taxon>Bacillati</taxon>
        <taxon>Bacillota</taxon>
        <taxon>Bacilli</taxon>
        <taxon>Lactobacillales</taxon>
        <taxon>Lactobacillaceae</taxon>
        <taxon>Lacticaseibacillus</taxon>
    </lineage>
</organism>
<dbReference type="GO" id="GO:0016887">
    <property type="term" value="F:ATP hydrolysis activity"/>
    <property type="evidence" value="ECO:0007669"/>
    <property type="project" value="InterPro"/>
</dbReference>
<dbReference type="InterPro" id="IPR003439">
    <property type="entry name" value="ABC_transporter-like_ATP-bd"/>
</dbReference>
<dbReference type="Pfam" id="PF00664">
    <property type="entry name" value="ABC_membrane"/>
    <property type="match status" value="1"/>
</dbReference>
<accession>A0A5P5ZC08</accession>
<dbReference type="Pfam" id="PF00005">
    <property type="entry name" value="ABC_tran"/>
    <property type="match status" value="1"/>
</dbReference>
<feature type="transmembrane region" description="Helical" evidence="7">
    <location>
        <begin position="59"/>
        <end position="83"/>
    </location>
</feature>